<feature type="binding site" evidence="9">
    <location>
        <position position="61"/>
    </location>
    <ligand>
        <name>Zn(2+)</name>
        <dbReference type="ChEBI" id="CHEBI:29105"/>
    </ligand>
</feature>
<feature type="domain" description="C2H2-type" evidence="11">
    <location>
        <begin position="492"/>
        <end position="514"/>
    </location>
</feature>
<keyword evidence="10" id="KW-0175">Coiled coil</keyword>
<organism evidence="13 14">
    <name type="scientific">Mythimna separata</name>
    <name type="common">Oriental armyworm</name>
    <name type="synonym">Pseudaletia separata</name>
    <dbReference type="NCBI Taxonomy" id="271217"/>
    <lineage>
        <taxon>Eukaryota</taxon>
        <taxon>Metazoa</taxon>
        <taxon>Ecdysozoa</taxon>
        <taxon>Arthropoda</taxon>
        <taxon>Hexapoda</taxon>
        <taxon>Insecta</taxon>
        <taxon>Pterygota</taxon>
        <taxon>Neoptera</taxon>
        <taxon>Endopterygota</taxon>
        <taxon>Lepidoptera</taxon>
        <taxon>Glossata</taxon>
        <taxon>Ditrysia</taxon>
        <taxon>Noctuoidea</taxon>
        <taxon>Noctuidae</taxon>
        <taxon>Noctuinae</taxon>
        <taxon>Hadenini</taxon>
        <taxon>Mythimna</taxon>
    </lineage>
</organism>
<feature type="domain" description="C2H2-type" evidence="11">
    <location>
        <begin position="268"/>
        <end position="295"/>
    </location>
</feature>
<evidence type="ECO:0000256" key="5">
    <source>
        <dbReference type="ARBA" id="ARBA00022771"/>
    </source>
</evidence>
<evidence type="ECO:0000313" key="14">
    <source>
        <dbReference type="Proteomes" id="UP001231518"/>
    </source>
</evidence>
<evidence type="ECO:0000256" key="3">
    <source>
        <dbReference type="ARBA" id="ARBA00022723"/>
    </source>
</evidence>
<evidence type="ECO:0000256" key="8">
    <source>
        <dbReference type="PROSITE-ProRule" id="PRU00042"/>
    </source>
</evidence>
<evidence type="ECO:0000259" key="12">
    <source>
        <dbReference type="PROSITE" id="PS51915"/>
    </source>
</evidence>
<feature type="domain" description="C2H2-type" evidence="11">
    <location>
        <begin position="324"/>
        <end position="351"/>
    </location>
</feature>
<evidence type="ECO:0000259" key="11">
    <source>
        <dbReference type="PROSITE" id="PS50157"/>
    </source>
</evidence>
<feature type="binding site" evidence="9">
    <location>
        <position position="12"/>
    </location>
    <ligand>
        <name>Zn(2+)</name>
        <dbReference type="ChEBI" id="CHEBI:29105"/>
    </ligand>
</feature>
<keyword evidence="6 9" id="KW-0862">Zinc</keyword>
<keyword evidence="14" id="KW-1185">Reference proteome</keyword>
<feature type="domain" description="C2H2-type" evidence="11">
    <location>
        <begin position="352"/>
        <end position="379"/>
    </location>
</feature>
<dbReference type="Pfam" id="PF07776">
    <property type="entry name" value="zf-AD"/>
    <property type="match status" value="1"/>
</dbReference>
<feature type="domain" description="C2H2-type" evidence="11">
    <location>
        <begin position="408"/>
        <end position="435"/>
    </location>
</feature>
<evidence type="ECO:0000256" key="10">
    <source>
        <dbReference type="SAM" id="Coils"/>
    </source>
</evidence>
<dbReference type="FunFam" id="3.30.160.60:FF:000065">
    <property type="entry name" value="B-cell CLL/lymphoma 6, member B"/>
    <property type="match status" value="1"/>
</dbReference>
<reference evidence="13" key="1">
    <citation type="submission" date="2023-03" db="EMBL/GenBank/DDBJ databases">
        <title>Chromosome-level genomes of two armyworms, Mythimna separata and Mythimna loreyi, provide insights into the biosynthesis and reception of sex pheromones.</title>
        <authorList>
            <person name="Zhao H."/>
        </authorList>
    </citation>
    <scope>NUCLEOTIDE SEQUENCE</scope>
    <source>
        <strain evidence="13">BeijingLab</strain>
        <tissue evidence="13">Pupa</tissue>
    </source>
</reference>
<feature type="binding site" evidence="9">
    <location>
        <position position="15"/>
    </location>
    <ligand>
        <name>Zn(2+)</name>
        <dbReference type="ChEBI" id="CHEBI:29105"/>
    </ligand>
</feature>
<feature type="domain" description="C2H2-type" evidence="11">
    <location>
        <begin position="296"/>
        <end position="323"/>
    </location>
</feature>
<dbReference type="InterPro" id="IPR013087">
    <property type="entry name" value="Znf_C2H2_type"/>
</dbReference>
<feature type="domain" description="C2H2-type" evidence="11">
    <location>
        <begin position="464"/>
        <end position="491"/>
    </location>
</feature>
<evidence type="ECO:0000256" key="9">
    <source>
        <dbReference type="PROSITE-ProRule" id="PRU01263"/>
    </source>
</evidence>
<dbReference type="InterPro" id="IPR036236">
    <property type="entry name" value="Znf_C2H2_sf"/>
</dbReference>
<evidence type="ECO:0000256" key="1">
    <source>
        <dbReference type="ARBA" id="ARBA00004123"/>
    </source>
</evidence>
<dbReference type="GO" id="GO:0000981">
    <property type="term" value="F:DNA-binding transcription factor activity, RNA polymerase II-specific"/>
    <property type="evidence" value="ECO:0007669"/>
    <property type="project" value="TreeGrafter"/>
</dbReference>
<comment type="subcellular location">
    <subcellularLocation>
        <location evidence="1">Nucleus</location>
    </subcellularLocation>
</comment>
<dbReference type="GO" id="GO:0005634">
    <property type="term" value="C:nucleus"/>
    <property type="evidence" value="ECO:0007669"/>
    <property type="project" value="UniProtKB-SubCell"/>
</dbReference>
<comment type="similarity">
    <text evidence="2">Belongs to the krueppel C2H2-type zinc-finger protein family.</text>
</comment>
<feature type="domain" description="ZAD" evidence="12">
    <location>
        <begin position="10"/>
        <end position="85"/>
    </location>
</feature>
<dbReference type="Proteomes" id="UP001231518">
    <property type="component" value="Chromosome 3"/>
</dbReference>
<sequence>MDLNSKNFDECCRTCLRDVSTEMYEIFQKGTDINIAEMLTLYTSIQVDMEDRLPKNICNSCFSCLVNFHEFKATAENADAELREQLTQINDDSKKDVAKINNNNLHFEIKLEDEYNQYQMENDCLDDSVDSVIDVKEEINPYNLAPMYSDISDASQREEQSAKLPNIKLTCEVCNKQFKSQTKLNTHKRKHKHKKYVCNICSKTFLFNYKYVEHLVTHRSDSKGKSYITEINPETAQKIQCDICSANFKSTNSLAAHKRKHVSKDRVLSCSVCSKVFKKTSHLKRHELSHENNRPFKCSACPKSFTTKTMLTEHENRHNGIKPHSCPICPKAFAHLSTLTNHLKIHTRGKPYLCPTCGKRFDSSTNLNQHTKRHLGLKLFACNLCPRKFVSKGELKSHGVTHTGIKSYACDECNATFTKCSSLKKHKLRHLGIKPFQCESCLMKFSSKDHLKRHTRIHTGERPYKCDLCDRSFTQSGDLMKHTRSHLGNTPYKCNQCSQSFRLKTELRTHISEHYISSQLEALKVTSTDKPQAIDSNDSIVSIPLETGVVQTSTDKEIE</sequence>
<name>A0AAD7YMT1_MYTSE</name>
<dbReference type="FunFam" id="3.30.160.60:FF:000072">
    <property type="entry name" value="zinc finger protein 143 isoform X1"/>
    <property type="match status" value="1"/>
</dbReference>
<dbReference type="PROSITE" id="PS00028">
    <property type="entry name" value="ZINC_FINGER_C2H2_1"/>
    <property type="match status" value="12"/>
</dbReference>
<dbReference type="PANTHER" id="PTHR24394:SF29">
    <property type="entry name" value="MYONEURIN"/>
    <property type="match status" value="1"/>
</dbReference>
<evidence type="ECO:0000256" key="4">
    <source>
        <dbReference type="ARBA" id="ARBA00022737"/>
    </source>
</evidence>
<dbReference type="SUPFAM" id="SSF57667">
    <property type="entry name" value="beta-beta-alpha zinc fingers"/>
    <property type="match status" value="6"/>
</dbReference>
<evidence type="ECO:0000256" key="6">
    <source>
        <dbReference type="ARBA" id="ARBA00022833"/>
    </source>
</evidence>
<dbReference type="FunFam" id="3.30.160.60:FF:000624">
    <property type="entry name" value="zinc finger protein 697"/>
    <property type="match status" value="1"/>
</dbReference>
<feature type="domain" description="C2H2-type" evidence="11">
    <location>
        <begin position="380"/>
        <end position="407"/>
    </location>
</feature>
<dbReference type="EMBL" id="JARGEI010000014">
    <property type="protein sequence ID" value="KAJ8720092.1"/>
    <property type="molecule type" value="Genomic_DNA"/>
</dbReference>
<keyword evidence="7" id="KW-0539">Nucleus</keyword>
<feature type="domain" description="C2H2-type" evidence="11">
    <location>
        <begin position="436"/>
        <end position="463"/>
    </location>
</feature>
<protein>
    <submittedName>
        <fullName evidence="13">Uncharacterized protein</fullName>
    </submittedName>
</protein>
<dbReference type="SMART" id="SM00355">
    <property type="entry name" value="ZnF_C2H2"/>
    <property type="match status" value="12"/>
</dbReference>
<dbReference type="Pfam" id="PF00096">
    <property type="entry name" value="zf-C2H2"/>
    <property type="match status" value="8"/>
</dbReference>
<feature type="coiled-coil region" evidence="10">
    <location>
        <begin position="72"/>
        <end position="103"/>
    </location>
</feature>
<dbReference type="GO" id="GO:0008270">
    <property type="term" value="F:zinc ion binding"/>
    <property type="evidence" value="ECO:0007669"/>
    <property type="project" value="UniProtKB-UniRule"/>
</dbReference>
<gene>
    <name evidence="13" type="ORF">PYW07_012135</name>
</gene>
<dbReference type="PROSITE" id="PS50157">
    <property type="entry name" value="ZINC_FINGER_C2H2_2"/>
    <property type="match status" value="12"/>
</dbReference>
<accession>A0AAD7YMT1</accession>
<dbReference type="Pfam" id="PF13912">
    <property type="entry name" value="zf-C2H2_6"/>
    <property type="match status" value="3"/>
</dbReference>
<feature type="domain" description="C2H2-type" evidence="11">
    <location>
        <begin position="196"/>
        <end position="223"/>
    </location>
</feature>
<evidence type="ECO:0000313" key="13">
    <source>
        <dbReference type="EMBL" id="KAJ8720092.1"/>
    </source>
</evidence>
<dbReference type="PROSITE" id="PS51915">
    <property type="entry name" value="ZAD"/>
    <property type="match status" value="1"/>
</dbReference>
<keyword evidence="5 8" id="KW-0863">Zinc-finger</keyword>
<dbReference type="SMART" id="SM00868">
    <property type="entry name" value="zf-AD"/>
    <property type="match status" value="1"/>
</dbReference>
<dbReference type="Gene3D" id="3.40.1800.20">
    <property type="match status" value="1"/>
</dbReference>
<dbReference type="Gene3D" id="3.30.160.60">
    <property type="entry name" value="Classic Zinc Finger"/>
    <property type="match status" value="10"/>
</dbReference>
<proteinExistence type="inferred from homology"/>
<feature type="binding site" evidence="9">
    <location>
        <position position="58"/>
    </location>
    <ligand>
        <name>Zn(2+)</name>
        <dbReference type="ChEBI" id="CHEBI:29105"/>
    </ligand>
</feature>
<evidence type="ECO:0000256" key="2">
    <source>
        <dbReference type="ARBA" id="ARBA00006991"/>
    </source>
</evidence>
<dbReference type="InterPro" id="IPR012934">
    <property type="entry name" value="Znf_AD"/>
</dbReference>
<dbReference type="FunFam" id="3.30.160.60:FF:003288">
    <property type="entry name" value="Uncharacterized protein"/>
    <property type="match status" value="1"/>
</dbReference>
<dbReference type="AlphaFoldDB" id="A0AAD7YMT1"/>
<evidence type="ECO:0000256" key="7">
    <source>
        <dbReference type="ARBA" id="ARBA00023242"/>
    </source>
</evidence>
<keyword evidence="3 9" id="KW-0479">Metal-binding</keyword>
<feature type="domain" description="C2H2-type" evidence="11">
    <location>
        <begin position="239"/>
        <end position="266"/>
    </location>
</feature>
<dbReference type="PANTHER" id="PTHR24394">
    <property type="entry name" value="ZINC FINGER PROTEIN"/>
    <property type="match status" value="1"/>
</dbReference>
<dbReference type="SUPFAM" id="SSF57716">
    <property type="entry name" value="Glucocorticoid receptor-like (DNA-binding domain)"/>
    <property type="match status" value="1"/>
</dbReference>
<comment type="caution">
    <text evidence="13">The sequence shown here is derived from an EMBL/GenBank/DDBJ whole genome shotgun (WGS) entry which is preliminary data.</text>
</comment>
<keyword evidence="4" id="KW-0677">Repeat</keyword>
<feature type="domain" description="C2H2-type" evidence="11">
    <location>
        <begin position="169"/>
        <end position="196"/>
    </location>
</feature>